<feature type="transmembrane region" description="Helical" evidence="1">
    <location>
        <begin position="186"/>
        <end position="203"/>
    </location>
</feature>
<evidence type="ECO:0008006" key="4">
    <source>
        <dbReference type="Google" id="ProtNLM"/>
    </source>
</evidence>
<keyword evidence="1" id="KW-0812">Transmembrane</keyword>
<dbReference type="RefSeq" id="WP_349085681.1">
    <property type="nucleotide sequence ID" value="NZ_JBBMEK010000195.1"/>
</dbReference>
<accession>A0ABV1B6I8</accession>
<comment type="caution">
    <text evidence="2">The sequence shown here is derived from an EMBL/GenBank/DDBJ whole genome shotgun (WGS) entry which is preliminary data.</text>
</comment>
<feature type="transmembrane region" description="Helical" evidence="1">
    <location>
        <begin position="106"/>
        <end position="133"/>
    </location>
</feature>
<feature type="transmembrane region" description="Helical" evidence="1">
    <location>
        <begin position="52"/>
        <end position="79"/>
    </location>
</feature>
<feature type="transmembrane region" description="Helical" evidence="1">
    <location>
        <begin position="223"/>
        <end position="247"/>
    </location>
</feature>
<keyword evidence="1" id="KW-1133">Transmembrane helix</keyword>
<gene>
    <name evidence="2" type="ORF">WMO25_13260</name>
</gene>
<evidence type="ECO:0000313" key="2">
    <source>
        <dbReference type="EMBL" id="MEQ2366040.1"/>
    </source>
</evidence>
<evidence type="ECO:0000256" key="1">
    <source>
        <dbReference type="SAM" id="Phobius"/>
    </source>
</evidence>
<proteinExistence type="predicted"/>
<feature type="transmembrane region" description="Helical" evidence="1">
    <location>
        <begin position="153"/>
        <end position="174"/>
    </location>
</feature>
<keyword evidence="1" id="KW-0472">Membrane</keyword>
<sequence>MLVYDRKQISRMQKIIIPALVFTAIVLMGNMDTLMADWTQSEPLERGKTLTLILQMLTTGNALLVAPVMCAFPYSAACIDEIRSGMFKNILYRTDKASYIQSKAMACLISGVMTLMASALLVTLISVVLLLPRETTSVIGDVAASPENIQSPLIRQLIGLIFRYGCFGAVWSLVGMLLSLGTFNRLMAWIGPFIVDYLLEILYERYFDGLKLFYPKEWLVMSWNWPLGDWGICLWLLLLAGMIYLVVRRTGMRCLERVV</sequence>
<dbReference type="Proteomes" id="UP001469749">
    <property type="component" value="Unassembled WGS sequence"/>
</dbReference>
<protein>
    <recommendedName>
        <fullName evidence="4">ABC-2 family transporter protein</fullName>
    </recommendedName>
</protein>
<evidence type="ECO:0000313" key="3">
    <source>
        <dbReference type="Proteomes" id="UP001469749"/>
    </source>
</evidence>
<organism evidence="2 3">
    <name type="scientific">Coprococcus intestinihominis</name>
    <dbReference type="NCBI Taxonomy" id="3133154"/>
    <lineage>
        <taxon>Bacteria</taxon>
        <taxon>Bacillati</taxon>
        <taxon>Bacillota</taxon>
        <taxon>Clostridia</taxon>
        <taxon>Lachnospirales</taxon>
        <taxon>Lachnospiraceae</taxon>
        <taxon>Coprococcus</taxon>
    </lineage>
</organism>
<dbReference type="EMBL" id="JBBMEK010000195">
    <property type="protein sequence ID" value="MEQ2366040.1"/>
    <property type="molecule type" value="Genomic_DNA"/>
</dbReference>
<reference evidence="2 3" key="1">
    <citation type="submission" date="2024-03" db="EMBL/GenBank/DDBJ databases">
        <title>Human intestinal bacterial collection.</title>
        <authorList>
            <person name="Pauvert C."/>
            <person name="Hitch T.C.A."/>
            <person name="Clavel T."/>
        </authorList>
    </citation>
    <scope>NUCLEOTIDE SEQUENCE [LARGE SCALE GENOMIC DNA]</scope>
    <source>
        <strain evidence="2 3">CLA-AA-H190</strain>
    </source>
</reference>
<keyword evidence="3" id="KW-1185">Reference proteome</keyword>
<name>A0ABV1B6I8_9FIRM</name>